<dbReference type="Gene3D" id="3.40.50.2000">
    <property type="entry name" value="Glycogen Phosphorylase B"/>
    <property type="match status" value="2"/>
</dbReference>
<dbReference type="PANTHER" id="PTHR45947">
    <property type="entry name" value="SULFOQUINOVOSYL TRANSFERASE SQD2"/>
    <property type="match status" value="1"/>
</dbReference>
<reference evidence="2 3" key="1">
    <citation type="submission" date="2023-07" db="EMBL/GenBank/DDBJ databases">
        <title>Sorghum-associated microbial communities from plants grown in Nebraska, USA.</title>
        <authorList>
            <person name="Schachtman D."/>
        </authorList>
    </citation>
    <scope>NUCLEOTIDE SEQUENCE [LARGE SCALE GENOMIC DNA]</scope>
    <source>
        <strain evidence="2 3">BE314</strain>
    </source>
</reference>
<keyword evidence="2" id="KW-0808">Transferase</keyword>
<dbReference type="EMBL" id="JAVDXU010000001">
    <property type="protein sequence ID" value="MDR7268652.1"/>
    <property type="molecule type" value="Genomic_DNA"/>
</dbReference>
<dbReference type="InterPro" id="IPR050194">
    <property type="entry name" value="Glycosyltransferase_grp1"/>
</dbReference>
<proteinExistence type="predicted"/>
<dbReference type="EC" id="2.4.1.-" evidence="2"/>
<dbReference type="PANTHER" id="PTHR45947:SF3">
    <property type="entry name" value="SULFOQUINOVOSYL TRANSFERASE SQD2"/>
    <property type="match status" value="1"/>
</dbReference>
<keyword evidence="3" id="KW-1185">Reference proteome</keyword>
<dbReference type="Proteomes" id="UP001180453">
    <property type="component" value="Unassembled WGS sequence"/>
</dbReference>
<keyword evidence="2" id="KW-0328">Glycosyltransferase</keyword>
<protein>
    <submittedName>
        <fullName evidence="2">Alpha-1,6-mannosyltransferase</fullName>
        <ecNumber evidence="2">2.4.1.-</ecNumber>
    </submittedName>
</protein>
<comment type="caution">
    <text evidence="2">The sequence shown here is derived from an EMBL/GenBank/DDBJ whole genome shotgun (WGS) entry which is preliminary data.</text>
</comment>
<accession>A0ABU1YIH3</accession>
<sequence>MPEQQHPEATPGVGHHLLDVSMFWAPTGGVRRVLMAKHDRLRSLGWRHTVMAPGAQGPGLLDCGGLPLPYSGGYRLVLGRGRALRQMEFVAPDLIESADPYVLAWAALAAAERLQVPAVAFCHSDLPELAARLGRGAQRWARRYLVNLYRHFDLVMAPSRSMAQRLQAWGVPRVTLQPLGVDCSIFTPCAQDPAWRQRFCLDHGLAADTRLLIYTGRFAPEKKLQLLADAVALLGRGHALLAVGAGPAAPVGEQVLVLPPEQDGQQLARMVASCDAYVHAGDQETFGLGVLEAMACGTPVVVAGAGGLAELAQDAGLLVDRPRAGSWAEALEASLGGNNAAWRRTALARAQGQDWPRVLTQMTRRYAALLGGHSTAAAPSRERVLAPLASRLARQR</sequence>
<dbReference type="RefSeq" id="WP_310262494.1">
    <property type="nucleotide sequence ID" value="NZ_JAVDXU010000001.1"/>
</dbReference>
<dbReference type="Pfam" id="PF13692">
    <property type="entry name" value="Glyco_trans_1_4"/>
    <property type="match status" value="1"/>
</dbReference>
<evidence type="ECO:0000313" key="3">
    <source>
        <dbReference type="Proteomes" id="UP001180453"/>
    </source>
</evidence>
<dbReference type="GO" id="GO:0016757">
    <property type="term" value="F:glycosyltransferase activity"/>
    <property type="evidence" value="ECO:0007669"/>
    <property type="project" value="UniProtKB-KW"/>
</dbReference>
<evidence type="ECO:0000259" key="1">
    <source>
        <dbReference type="Pfam" id="PF13439"/>
    </source>
</evidence>
<organism evidence="2 3">
    <name type="scientific">Roseateles saccharophilus</name>
    <name type="common">Pseudomonas saccharophila</name>
    <dbReference type="NCBI Taxonomy" id="304"/>
    <lineage>
        <taxon>Bacteria</taxon>
        <taxon>Pseudomonadati</taxon>
        <taxon>Pseudomonadota</taxon>
        <taxon>Betaproteobacteria</taxon>
        <taxon>Burkholderiales</taxon>
        <taxon>Sphaerotilaceae</taxon>
        <taxon>Roseateles</taxon>
    </lineage>
</organism>
<dbReference type="SUPFAM" id="SSF53756">
    <property type="entry name" value="UDP-Glycosyltransferase/glycogen phosphorylase"/>
    <property type="match status" value="1"/>
</dbReference>
<dbReference type="InterPro" id="IPR028098">
    <property type="entry name" value="Glyco_trans_4-like_N"/>
</dbReference>
<evidence type="ECO:0000313" key="2">
    <source>
        <dbReference type="EMBL" id="MDR7268652.1"/>
    </source>
</evidence>
<feature type="domain" description="Glycosyltransferase subfamily 4-like N-terminal" evidence="1">
    <location>
        <begin position="28"/>
        <end position="184"/>
    </location>
</feature>
<name>A0ABU1YIH3_ROSSA</name>
<gene>
    <name evidence="2" type="ORF">J2X20_001281</name>
</gene>
<dbReference type="Pfam" id="PF13439">
    <property type="entry name" value="Glyco_transf_4"/>
    <property type="match status" value="1"/>
</dbReference>